<dbReference type="Proteomes" id="UP000031408">
    <property type="component" value="Unassembled WGS sequence"/>
</dbReference>
<protein>
    <submittedName>
        <fullName evidence="1">Uncharacterized protein</fullName>
    </submittedName>
</protein>
<comment type="caution">
    <text evidence="1">The sequence shown here is derived from an EMBL/GenBank/DDBJ whole genome shotgun (WGS) entry which is preliminary data.</text>
</comment>
<dbReference type="AlphaFoldDB" id="A0A0C1IYK7"/>
<accession>A0A0C1IYK7</accession>
<evidence type="ECO:0000313" key="2">
    <source>
        <dbReference type="Proteomes" id="UP000031408"/>
    </source>
</evidence>
<dbReference type="STRING" id="1349421.OI18_04620"/>
<organism evidence="1 2">
    <name type="scientific">Flavihumibacter solisilvae</name>
    <dbReference type="NCBI Taxonomy" id="1349421"/>
    <lineage>
        <taxon>Bacteria</taxon>
        <taxon>Pseudomonadati</taxon>
        <taxon>Bacteroidota</taxon>
        <taxon>Chitinophagia</taxon>
        <taxon>Chitinophagales</taxon>
        <taxon>Chitinophagaceae</taxon>
        <taxon>Flavihumibacter</taxon>
    </lineage>
</organism>
<evidence type="ECO:0000313" key="1">
    <source>
        <dbReference type="EMBL" id="KIC95554.1"/>
    </source>
</evidence>
<gene>
    <name evidence="1" type="ORF">OI18_04620</name>
</gene>
<reference evidence="1 2" key="1">
    <citation type="submission" date="2014-11" db="EMBL/GenBank/DDBJ databases">
        <title>Genome sequence of Flavihumibacter solisilvae 3-3.</title>
        <authorList>
            <person name="Zhou G."/>
            <person name="Li M."/>
            <person name="Wang G."/>
        </authorList>
    </citation>
    <scope>NUCLEOTIDE SEQUENCE [LARGE SCALE GENOMIC DNA]</scope>
    <source>
        <strain evidence="1 2">3-3</strain>
    </source>
</reference>
<keyword evidence="2" id="KW-1185">Reference proteome</keyword>
<proteinExistence type="predicted"/>
<sequence length="64" mass="7065">MESCCVDQKALFVQLTEVEMQDINGGEAQPFDLFTYASGALQSIWELSKQAAEFQSSLSSSLKK</sequence>
<name>A0A0C1IYK7_9BACT</name>
<dbReference type="EMBL" id="JSVC01000005">
    <property type="protein sequence ID" value="KIC95554.1"/>
    <property type="molecule type" value="Genomic_DNA"/>
</dbReference>